<dbReference type="AlphaFoldDB" id="A0A0W4ZMJ2"/>
<evidence type="ECO:0000313" key="9">
    <source>
        <dbReference type="EMBL" id="KTW29591.1"/>
    </source>
</evidence>
<dbReference type="Gene3D" id="1.20.120.1900">
    <property type="entry name" value="Gamma-tubulin complex, C-terminal domain"/>
    <property type="match status" value="1"/>
</dbReference>
<evidence type="ECO:0000256" key="2">
    <source>
        <dbReference type="ARBA" id="ARBA00022490"/>
    </source>
</evidence>
<evidence type="ECO:0000313" key="10">
    <source>
        <dbReference type="Proteomes" id="UP000053447"/>
    </source>
</evidence>
<feature type="domain" description="Gamma tubulin complex component C-terminal" evidence="7">
    <location>
        <begin position="459"/>
        <end position="806"/>
    </location>
</feature>
<evidence type="ECO:0000256" key="6">
    <source>
        <dbReference type="SAM" id="MobiDB-lite"/>
    </source>
</evidence>
<dbReference type="EMBL" id="LFWA01000009">
    <property type="protein sequence ID" value="KTW29591.1"/>
    <property type="molecule type" value="Genomic_DNA"/>
</dbReference>
<dbReference type="PANTHER" id="PTHR19302:SF13">
    <property type="entry name" value="GAMMA-TUBULIN COMPLEX COMPONENT 2"/>
    <property type="match status" value="1"/>
</dbReference>
<dbReference type="GO" id="GO:0031122">
    <property type="term" value="P:cytoplasmic microtubule organization"/>
    <property type="evidence" value="ECO:0007669"/>
    <property type="project" value="EnsemblFungi"/>
</dbReference>
<name>A0A0W4ZMJ2_PNEJ7</name>
<keyword evidence="2 5" id="KW-0963">Cytoplasm</keyword>
<dbReference type="RefSeq" id="XP_018229422.1">
    <property type="nucleotide sequence ID" value="XM_018374470.1"/>
</dbReference>
<dbReference type="GO" id="GO:0071957">
    <property type="term" value="C:old mitotic spindle pole body"/>
    <property type="evidence" value="ECO:0007669"/>
    <property type="project" value="EnsemblFungi"/>
</dbReference>
<dbReference type="VEuPathDB" id="FungiDB:T551_02207"/>
<dbReference type="GO" id="GO:0000923">
    <property type="term" value="C:equatorial microtubule organizing center"/>
    <property type="evidence" value="ECO:0007669"/>
    <property type="project" value="EnsemblFungi"/>
</dbReference>
<dbReference type="GO" id="GO:0000922">
    <property type="term" value="C:spindle pole"/>
    <property type="evidence" value="ECO:0007669"/>
    <property type="project" value="InterPro"/>
</dbReference>
<dbReference type="PANTHER" id="PTHR19302">
    <property type="entry name" value="GAMMA TUBULIN COMPLEX PROTEIN"/>
    <property type="match status" value="1"/>
</dbReference>
<evidence type="ECO:0000256" key="4">
    <source>
        <dbReference type="ARBA" id="ARBA00023212"/>
    </source>
</evidence>
<dbReference type="GO" id="GO:0031021">
    <property type="term" value="C:interphase microtubule organizing center"/>
    <property type="evidence" value="ECO:0007669"/>
    <property type="project" value="EnsemblFungi"/>
</dbReference>
<dbReference type="GO" id="GO:0000931">
    <property type="term" value="C:gamma-tubulin ring complex"/>
    <property type="evidence" value="ECO:0007669"/>
    <property type="project" value="EnsemblFungi"/>
</dbReference>
<dbReference type="InterPro" id="IPR040457">
    <property type="entry name" value="GCP_C"/>
</dbReference>
<dbReference type="GeneID" id="28940725"/>
<keyword evidence="4 5" id="KW-0206">Cytoskeleton</keyword>
<evidence type="ECO:0000256" key="5">
    <source>
        <dbReference type="RuleBase" id="RU363050"/>
    </source>
</evidence>
<dbReference type="InterPro" id="IPR041470">
    <property type="entry name" value="GCP_N"/>
</dbReference>
<feature type="compositionally biased region" description="Polar residues" evidence="6">
    <location>
        <begin position="1"/>
        <end position="14"/>
    </location>
</feature>
<dbReference type="GO" id="GO:0061496">
    <property type="term" value="C:half bridge of mitotic spindle pole body"/>
    <property type="evidence" value="ECO:0007669"/>
    <property type="project" value="EnsemblFungi"/>
</dbReference>
<dbReference type="InterPro" id="IPR007259">
    <property type="entry name" value="GCP"/>
</dbReference>
<dbReference type="GO" id="GO:0008275">
    <property type="term" value="C:gamma-tubulin small complex"/>
    <property type="evidence" value="ECO:0007669"/>
    <property type="project" value="EnsemblFungi"/>
</dbReference>
<keyword evidence="3 5" id="KW-0493">Microtubule</keyword>
<comment type="caution">
    <text evidence="9">The sequence shown here is derived from an EMBL/GenBank/DDBJ whole genome shotgun (WGS) entry which is preliminary data.</text>
</comment>
<dbReference type="OrthoDB" id="2192946at2759"/>
<dbReference type="FunFam" id="1.20.120.1900:FF:000011">
    <property type="entry name" value="Spindle pole body component"/>
    <property type="match status" value="1"/>
</dbReference>
<dbReference type="GO" id="GO:0043015">
    <property type="term" value="F:gamma-tubulin binding"/>
    <property type="evidence" value="ECO:0007669"/>
    <property type="project" value="InterPro"/>
</dbReference>
<dbReference type="GO" id="GO:0090307">
    <property type="term" value="P:mitotic spindle assembly"/>
    <property type="evidence" value="ECO:0007669"/>
    <property type="project" value="EnsemblFungi"/>
</dbReference>
<feature type="domain" description="Gamma tubulin complex component protein N-terminal" evidence="8">
    <location>
        <begin position="124"/>
        <end position="454"/>
    </location>
</feature>
<dbReference type="GO" id="GO:0035974">
    <property type="term" value="C:meiotic spindle pole body"/>
    <property type="evidence" value="ECO:0007669"/>
    <property type="project" value="EnsemblFungi"/>
</dbReference>
<comment type="similarity">
    <text evidence="1 5">Belongs to the TUBGCP family.</text>
</comment>
<dbReference type="GO" id="GO:0007020">
    <property type="term" value="P:microtubule nucleation"/>
    <property type="evidence" value="ECO:0007669"/>
    <property type="project" value="InterPro"/>
</dbReference>
<dbReference type="STRING" id="1408657.A0A0W4ZMJ2"/>
<dbReference type="Pfam" id="PF04130">
    <property type="entry name" value="GCP_C_terminal"/>
    <property type="match status" value="1"/>
</dbReference>
<accession>A0A0W4ZMJ2</accession>
<reference evidence="10" key="1">
    <citation type="journal article" date="2016" name="Nat. Commun.">
        <title>Genome analysis of three Pneumocystis species reveals adaptation mechanisms to life exclusively in mammalian hosts.</title>
        <authorList>
            <person name="Ma L."/>
            <person name="Chen Z."/>
            <person name="Huang D.W."/>
            <person name="Kutty G."/>
            <person name="Ishihara M."/>
            <person name="Wang H."/>
            <person name="Abouelleil A."/>
            <person name="Bishop L."/>
            <person name="Davey E."/>
            <person name="Deng R."/>
            <person name="Deng X."/>
            <person name="Fan L."/>
            <person name="Fantoni G."/>
            <person name="Fitzgerald M."/>
            <person name="Gogineni E."/>
            <person name="Goldberg J.M."/>
            <person name="Handley G."/>
            <person name="Hu X."/>
            <person name="Huber C."/>
            <person name="Jiao X."/>
            <person name="Jones K."/>
            <person name="Levin J.Z."/>
            <person name="Liu Y."/>
            <person name="Macdonald P."/>
            <person name="Melnikov A."/>
            <person name="Raley C."/>
            <person name="Sassi M."/>
            <person name="Sherman B.T."/>
            <person name="Song X."/>
            <person name="Sykes S."/>
            <person name="Tran B."/>
            <person name="Walsh L."/>
            <person name="Xia Y."/>
            <person name="Yang J."/>
            <person name="Young S."/>
            <person name="Zeng Q."/>
            <person name="Zheng X."/>
            <person name="Stephens R."/>
            <person name="Nusbaum C."/>
            <person name="Birren B.W."/>
            <person name="Azadi P."/>
            <person name="Lempicki R.A."/>
            <person name="Cuomo C.A."/>
            <person name="Kovacs J.A."/>
        </authorList>
    </citation>
    <scope>NUCLEOTIDE SEQUENCE [LARGE SCALE GENOMIC DNA]</scope>
    <source>
        <strain evidence="10">RU7</strain>
    </source>
</reference>
<evidence type="ECO:0000256" key="1">
    <source>
        <dbReference type="ARBA" id="ARBA00010337"/>
    </source>
</evidence>
<evidence type="ECO:0000259" key="7">
    <source>
        <dbReference type="Pfam" id="PF04130"/>
    </source>
</evidence>
<gene>
    <name evidence="9" type="ORF">T551_02207</name>
</gene>
<dbReference type="GO" id="GO:0098863">
    <property type="term" value="P:nuclear migration by microtubule mediated pushing forces"/>
    <property type="evidence" value="ECO:0007669"/>
    <property type="project" value="EnsemblFungi"/>
</dbReference>
<dbReference type="Proteomes" id="UP000053447">
    <property type="component" value="Unassembled WGS sequence"/>
</dbReference>
<dbReference type="GO" id="GO:0061497">
    <property type="term" value="C:inner plaque of mitotic spindle pole body"/>
    <property type="evidence" value="ECO:0007669"/>
    <property type="project" value="EnsemblFungi"/>
</dbReference>
<comment type="subcellular location">
    <subcellularLocation>
        <location evidence="5">Cytoplasm</location>
        <location evidence="5">Cytoskeleton</location>
        <location evidence="5">Microtubule organizing center</location>
    </subcellularLocation>
</comment>
<evidence type="ECO:0000259" key="8">
    <source>
        <dbReference type="Pfam" id="PF17681"/>
    </source>
</evidence>
<dbReference type="InterPro" id="IPR042241">
    <property type="entry name" value="GCP_C_sf"/>
</dbReference>
<dbReference type="GO" id="GO:0051011">
    <property type="term" value="F:microtubule minus-end binding"/>
    <property type="evidence" value="ECO:0007669"/>
    <property type="project" value="TreeGrafter"/>
</dbReference>
<sequence length="812" mass="93238">MRRSTSLTGNSPSYPQDLPSKPSIDSVLSSEWRSNYILHDSMAILEASEGSAQHNEKSDTEHFHNEGHGYALFSSKKDKSSYEVNWVLNTMAPLARQVVMSWDSVSLVSLEGVPPNLQEVYIMDDILSVLMGVEGRFIRYQSDDDRYDQNRRLAGVKFKITNGVDPSLLDLIKMILKNAGCYISIDAFIEIYSRPECGLVNHALSATVRKLLKGYFTLIAQLEYQFNTNPSFTIHMFHLHMHATSQSLFQMQALIHDILKKGCVLEEENSEDSIEDVELFLHSIQDKSITNIVGSRICKGGAVLEVITNRLLSLSGDPHAKKLLECLLKEASKPYMKMLNSWLHRGEISDPYSEFMIREQKSIKKDRLEDDYIDEYWEKRYTIRDNEVPSQLESVKMKVLIAGKYLNVVRECGGIDISKELADNIPLTFDDIAFLDNVNAAYDHADAFLLDLLLTTHNLSSRLQSLKHYFFLDRSDFFTHFLDLASHELKKPVKDISLTKLQSLLEISIRIPGSVAANDPFKEDIKIQMSNIGLVDWLMRIVSVSGIDEDAIANGTICIDVHENQIYGTEKKDKDFIGFNGLQFDYTVPFPLSLIISRKAVLRYQLIFRHILSLKYLEQLLGLAWLDHSKNMFWKKNSSYEQVGNWKNRVWVLRSKMLNFVQQLFYYCTNEVIEPNWLIFQARLSKISTVDQLMQDHIDFLDACLKECMLTNSKLLRVQAKLMTTCTMFASNTKYLTRSLASIDGDGSGSSQIDFTRMKKLYDILHKYEENFSHHLKILLDTCNYFAKTETVSLLSLIIRLDWKGHIFFDSL</sequence>
<organism evidence="9 10">
    <name type="scientific">Pneumocystis jirovecii (strain RU7)</name>
    <name type="common">Human pneumocystis pneumonia agent</name>
    <dbReference type="NCBI Taxonomy" id="1408657"/>
    <lineage>
        <taxon>Eukaryota</taxon>
        <taxon>Fungi</taxon>
        <taxon>Dikarya</taxon>
        <taxon>Ascomycota</taxon>
        <taxon>Taphrinomycotina</taxon>
        <taxon>Pneumocystomycetes</taxon>
        <taxon>Pneumocystaceae</taxon>
        <taxon>Pneumocystis</taxon>
    </lineage>
</organism>
<keyword evidence="10" id="KW-1185">Reference proteome</keyword>
<dbReference type="eggNOG" id="KOG2001">
    <property type="taxonomic scope" value="Eukaryota"/>
</dbReference>
<feature type="region of interest" description="Disordered" evidence="6">
    <location>
        <begin position="1"/>
        <end position="23"/>
    </location>
</feature>
<protein>
    <recommendedName>
        <fullName evidence="5">Spindle pole body component</fullName>
    </recommendedName>
</protein>
<dbReference type="GO" id="GO:0051321">
    <property type="term" value="P:meiotic cell cycle"/>
    <property type="evidence" value="ECO:0007669"/>
    <property type="project" value="TreeGrafter"/>
</dbReference>
<dbReference type="GO" id="GO:1990734">
    <property type="term" value="P:astral microtubule anchoring at mitotic spindle pole body"/>
    <property type="evidence" value="ECO:0007669"/>
    <property type="project" value="EnsemblFungi"/>
</dbReference>
<evidence type="ECO:0000256" key="3">
    <source>
        <dbReference type="ARBA" id="ARBA00022701"/>
    </source>
</evidence>
<proteinExistence type="inferred from homology"/>
<dbReference type="Pfam" id="PF17681">
    <property type="entry name" value="GCP_N_terminal"/>
    <property type="match status" value="1"/>
</dbReference>
<dbReference type="GO" id="GO:0005874">
    <property type="term" value="C:microtubule"/>
    <property type="evidence" value="ECO:0007669"/>
    <property type="project" value="UniProtKB-KW"/>
</dbReference>